<dbReference type="EMBL" id="SHKY01000001">
    <property type="protein sequence ID" value="RZU54526.1"/>
    <property type="molecule type" value="Genomic_DNA"/>
</dbReference>
<accession>A0A4V2G7Z6</accession>
<dbReference type="InterPro" id="IPR036736">
    <property type="entry name" value="ACP-like_sf"/>
</dbReference>
<feature type="domain" description="Carrier" evidence="1">
    <location>
        <begin position="3"/>
        <end position="79"/>
    </location>
</feature>
<comment type="caution">
    <text evidence="2">The sequence shown here is derived from an EMBL/GenBank/DDBJ whole genome shotgun (WGS) entry which is preliminary data.</text>
</comment>
<protein>
    <submittedName>
        <fullName evidence="2">Phosphopantetheine binding protein</fullName>
    </submittedName>
</protein>
<dbReference type="InterPro" id="IPR009081">
    <property type="entry name" value="PP-bd_ACP"/>
</dbReference>
<dbReference type="Proteomes" id="UP000292564">
    <property type="component" value="Unassembled WGS sequence"/>
</dbReference>
<dbReference type="PROSITE" id="PS50075">
    <property type="entry name" value="CARRIER"/>
    <property type="match status" value="1"/>
</dbReference>
<reference evidence="2 3" key="1">
    <citation type="submission" date="2019-02" db="EMBL/GenBank/DDBJ databases">
        <title>Sequencing the genomes of 1000 actinobacteria strains.</title>
        <authorList>
            <person name="Klenk H.-P."/>
        </authorList>
    </citation>
    <scope>NUCLEOTIDE SEQUENCE [LARGE SCALE GENOMIC DNA]</scope>
    <source>
        <strain evidence="2 3">DSM 45162</strain>
    </source>
</reference>
<dbReference type="Gene3D" id="1.10.1200.10">
    <property type="entry name" value="ACP-like"/>
    <property type="match status" value="1"/>
</dbReference>
<proteinExistence type="predicted"/>
<evidence type="ECO:0000313" key="2">
    <source>
        <dbReference type="EMBL" id="RZU54526.1"/>
    </source>
</evidence>
<evidence type="ECO:0000259" key="1">
    <source>
        <dbReference type="PROSITE" id="PS50075"/>
    </source>
</evidence>
<dbReference type="Pfam" id="PF00550">
    <property type="entry name" value="PP-binding"/>
    <property type="match status" value="1"/>
</dbReference>
<gene>
    <name evidence="2" type="ORF">EV385_6477</name>
</gene>
<organism evidence="2 3">
    <name type="scientific">Krasilnikovia cinnamomea</name>
    <dbReference type="NCBI Taxonomy" id="349313"/>
    <lineage>
        <taxon>Bacteria</taxon>
        <taxon>Bacillati</taxon>
        <taxon>Actinomycetota</taxon>
        <taxon>Actinomycetes</taxon>
        <taxon>Micromonosporales</taxon>
        <taxon>Micromonosporaceae</taxon>
        <taxon>Krasilnikovia</taxon>
    </lineage>
</organism>
<name>A0A4V2G7Z6_9ACTN</name>
<dbReference type="RefSeq" id="WP_165449680.1">
    <property type="nucleotide sequence ID" value="NZ_SHKY01000001.1"/>
</dbReference>
<dbReference type="SUPFAM" id="SSF47336">
    <property type="entry name" value="ACP-like"/>
    <property type="match status" value="1"/>
</dbReference>
<sequence>MPELRTHDDEILFQRIGEILGQPGPVPADMEIAALPVDSFALVELVIELQEMYGVRFGHDEMRALRTVGDLARLIHERAGRDD</sequence>
<dbReference type="AlphaFoldDB" id="A0A4V2G7Z6"/>
<keyword evidence="3" id="KW-1185">Reference proteome</keyword>
<evidence type="ECO:0000313" key="3">
    <source>
        <dbReference type="Proteomes" id="UP000292564"/>
    </source>
</evidence>